<dbReference type="EMBL" id="POSP01000003">
    <property type="protein sequence ID" value="PND37121.1"/>
    <property type="molecule type" value="Genomic_DNA"/>
</dbReference>
<dbReference type="OrthoDB" id="69432at2"/>
<dbReference type="InterPro" id="IPR043749">
    <property type="entry name" value="DUF5694"/>
</dbReference>
<evidence type="ECO:0000313" key="1">
    <source>
        <dbReference type="EMBL" id="PND37121.1"/>
    </source>
</evidence>
<reference evidence="1 2" key="1">
    <citation type="submission" date="2018-01" db="EMBL/GenBank/DDBJ databases">
        <title>Draft genome sequence of Paucibacter aquatile CR182 isolated from freshwater of the Nakdong River.</title>
        <authorList>
            <person name="Choi A."/>
            <person name="Chung E.J."/>
        </authorList>
    </citation>
    <scope>NUCLEOTIDE SEQUENCE [LARGE SCALE GENOMIC DNA]</scope>
    <source>
        <strain evidence="1 2">CR182</strain>
    </source>
</reference>
<evidence type="ECO:0000313" key="2">
    <source>
        <dbReference type="Proteomes" id="UP000235916"/>
    </source>
</evidence>
<sequence length="358" mass="39494">MLSVSPPLQAGTPLALLKDLDQGMTGPRSQVLVLGTVHLQEMGQDFKPGSLDSLLERLAGFKPEIITVEDESGEACDLALRHPAKYGEDYCKRPAEAQAATGLDIPAALAEVERTLKNWPATPSAAQRRRLAALFLAAKESASAAAQWLQLTQAQQHAGDGLNEALVGQLQRLVQRPNESIQIAARLAARLGLQRVHPTDDHTGDRLKLDDTKAFVTELEAAWKSEGDLLKREEERSLAPLKRGSDLLPLYRFINRPEYLRALARANIVGPMTAASPRRYPQMWVGGWEVRNLRMVANIRETFRERPGARVLSIVGASHKPWFEQWLSQMQGLDLVDAIQTLDQQAPRPLATSTPLPP</sequence>
<organism evidence="1 2">
    <name type="scientific">Kinneretia aquatilis</name>
    <dbReference type="NCBI Taxonomy" id="2070761"/>
    <lineage>
        <taxon>Bacteria</taxon>
        <taxon>Pseudomonadati</taxon>
        <taxon>Pseudomonadota</taxon>
        <taxon>Betaproteobacteria</taxon>
        <taxon>Burkholderiales</taxon>
        <taxon>Sphaerotilaceae</taxon>
        <taxon>Roseateles</taxon>
    </lineage>
</organism>
<accession>A0A2N8KUJ3</accession>
<keyword evidence="2" id="KW-1185">Reference proteome</keyword>
<comment type="caution">
    <text evidence="1">The sequence shown here is derived from an EMBL/GenBank/DDBJ whole genome shotgun (WGS) entry which is preliminary data.</text>
</comment>
<dbReference type="AlphaFoldDB" id="A0A2N8KUJ3"/>
<dbReference type="Proteomes" id="UP000235916">
    <property type="component" value="Unassembled WGS sequence"/>
</dbReference>
<proteinExistence type="predicted"/>
<dbReference type="Pfam" id="PF18950">
    <property type="entry name" value="DUF5694"/>
    <property type="match status" value="1"/>
</dbReference>
<gene>
    <name evidence="1" type="ORF">C1O66_05920</name>
</gene>
<protein>
    <submittedName>
        <fullName evidence="1">Uncharacterized protein</fullName>
    </submittedName>
</protein>
<name>A0A2N8KUJ3_9BURK</name>